<evidence type="ECO:0000313" key="3">
    <source>
        <dbReference type="EMBL" id="TDP13000.1"/>
    </source>
</evidence>
<keyword evidence="4" id="KW-1185">Reference proteome</keyword>
<dbReference type="Pfam" id="PF02384">
    <property type="entry name" value="N6_Mtase"/>
    <property type="match status" value="1"/>
</dbReference>
<gene>
    <name evidence="3" type="ORF">DFR39_101474</name>
</gene>
<evidence type="ECO:0000313" key="4">
    <source>
        <dbReference type="Proteomes" id="UP000295357"/>
    </source>
</evidence>
<feature type="domain" description="DNA methylase adenine-specific" evidence="2">
    <location>
        <begin position="6"/>
        <end position="184"/>
    </location>
</feature>
<comment type="similarity">
    <text evidence="1">Belongs to the N(4)/N(6)-methyltransferase family.</text>
</comment>
<protein>
    <recommendedName>
        <fullName evidence="2">DNA methylase adenine-specific domain-containing protein</fullName>
    </recommendedName>
</protein>
<dbReference type="RefSeq" id="WP_419789833.1">
    <property type="nucleotide sequence ID" value="NZ_JAUFPJ010000001.1"/>
</dbReference>
<dbReference type="InterPro" id="IPR029063">
    <property type="entry name" value="SAM-dependent_MTases_sf"/>
</dbReference>
<dbReference type="InterPro" id="IPR003356">
    <property type="entry name" value="DNA_methylase_A-5"/>
</dbReference>
<dbReference type="Proteomes" id="UP000295357">
    <property type="component" value="Unassembled WGS sequence"/>
</dbReference>
<organism evidence="3 4">
    <name type="scientific">Roseateles asaccharophilus</name>
    <dbReference type="NCBI Taxonomy" id="582607"/>
    <lineage>
        <taxon>Bacteria</taxon>
        <taxon>Pseudomonadati</taxon>
        <taxon>Pseudomonadota</taxon>
        <taxon>Betaproteobacteria</taxon>
        <taxon>Burkholderiales</taxon>
        <taxon>Sphaerotilaceae</taxon>
        <taxon>Roseateles</taxon>
    </lineage>
</organism>
<dbReference type="EMBL" id="SNXE01000001">
    <property type="protein sequence ID" value="TDP13000.1"/>
    <property type="molecule type" value="Genomic_DNA"/>
</dbReference>
<dbReference type="GO" id="GO:0008170">
    <property type="term" value="F:N-methyltransferase activity"/>
    <property type="evidence" value="ECO:0007669"/>
    <property type="project" value="InterPro"/>
</dbReference>
<dbReference type="GO" id="GO:0003677">
    <property type="term" value="F:DNA binding"/>
    <property type="evidence" value="ECO:0007669"/>
    <property type="project" value="InterPro"/>
</dbReference>
<dbReference type="Gene3D" id="3.40.50.150">
    <property type="entry name" value="Vaccinia Virus protein VP39"/>
    <property type="match status" value="1"/>
</dbReference>
<comment type="caution">
    <text evidence="3">The sequence shown here is derived from an EMBL/GenBank/DDBJ whole genome shotgun (WGS) entry which is preliminary data.</text>
</comment>
<proteinExistence type="inferred from homology"/>
<evidence type="ECO:0000256" key="1">
    <source>
        <dbReference type="ARBA" id="ARBA00006594"/>
    </source>
</evidence>
<reference evidence="3 4" key="1">
    <citation type="submission" date="2019-03" db="EMBL/GenBank/DDBJ databases">
        <title>Genomic Encyclopedia of Type Strains, Phase IV (KMG-IV): sequencing the most valuable type-strain genomes for metagenomic binning, comparative biology and taxonomic classification.</title>
        <authorList>
            <person name="Goeker M."/>
        </authorList>
    </citation>
    <scope>NUCLEOTIDE SEQUENCE [LARGE SCALE GENOMIC DNA]</scope>
    <source>
        <strain evidence="3 4">DSM 25082</strain>
    </source>
</reference>
<dbReference type="AlphaFoldDB" id="A0A4R6NBU6"/>
<sequence length="371" mass="40959">MTAGIDSDKYYTPPAIASRALERAQLASTPTICADTACGSGSLLAAAEEVLEARHCLGIDSDPLVIRQLRREKPDWRLYVGDLLKRHRPPPTDFPGTCYGVDLLVLNPPFSLGSRKYVTVKYSGHSVKCSVAMAHILRSLELFRPNQGAIAVVPESLLYSNTDQDARELLDQDFSLTELLQLSIYTFKGARVNSSFVQFRTPSGRPLSSIEVMPQPEDSIPTTVVRGGLQMHAFERAPSGVRVIHSTTLRSIADAGITAATERTCAVAKGRISGWMLLLPRVGSPKEEAFRAFYSKDAIQLSDCVIGMKFPSKVAAFSAQRRIRAHWKSLLCLYRGTGARYITIDRLVDWLYGIGIHDRNAMKEMSELTLI</sequence>
<evidence type="ECO:0000259" key="2">
    <source>
        <dbReference type="Pfam" id="PF02384"/>
    </source>
</evidence>
<accession>A0A4R6NBU6</accession>
<dbReference type="SUPFAM" id="SSF53335">
    <property type="entry name" value="S-adenosyl-L-methionine-dependent methyltransferases"/>
    <property type="match status" value="1"/>
</dbReference>
<dbReference type="PRINTS" id="PR00507">
    <property type="entry name" value="N12N6MTFRASE"/>
</dbReference>
<name>A0A4R6NBU6_9BURK</name>